<dbReference type="STRING" id="4432.A0A1U7Z759"/>
<feature type="compositionally biased region" description="Polar residues" evidence="1">
    <location>
        <begin position="69"/>
        <end position="81"/>
    </location>
</feature>
<dbReference type="InterPro" id="IPR032443">
    <property type="entry name" value="RAWUL"/>
</dbReference>
<reference evidence="4" key="1">
    <citation type="submission" date="2025-08" db="UniProtKB">
        <authorList>
            <consortium name="RefSeq"/>
        </authorList>
    </citation>
    <scope>IDENTIFICATION</scope>
</reference>
<keyword evidence="3" id="KW-1185">Reference proteome</keyword>
<dbReference type="GO" id="GO:0006355">
    <property type="term" value="P:regulation of DNA-templated transcription"/>
    <property type="evidence" value="ECO:0000318"/>
    <property type="project" value="GO_Central"/>
</dbReference>
<dbReference type="InterPro" id="IPR044171">
    <property type="entry name" value="LAX2-like"/>
</dbReference>
<dbReference type="FunCoup" id="A0A1U7Z759">
    <property type="interactions" value="14"/>
</dbReference>
<dbReference type="Gene3D" id="3.10.20.90">
    <property type="entry name" value="Phosphatidylinositol 3-kinase Catalytic Subunit, Chain A, domain 1"/>
    <property type="match status" value="1"/>
</dbReference>
<dbReference type="KEGG" id="nnu:104591821"/>
<dbReference type="GeneID" id="104591821"/>
<dbReference type="InParanoid" id="A0A1U7Z759"/>
<evidence type="ECO:0000259" key="2">
    <source>
        <dbReference type="Pfam" id="PF16207"/>
    </source>
</evidence>
<dbReference type="OMA" id="HIWSTTN"/>
<dbReference type="PANTHER" id="PTHR47290">
    <property type="entry name" value="RING FINGER PROTEIN"/>
    <property type="match status" value="1"/>
</dbReference>
<feature type="domain" description="RAWUL" evidence="2">
    <location>
        <begin position="281"/>
        <end position="330"/>
    </location>
</feature>
<dbReference type="Proteomes" id="UP000189703">
    <property type="component" value="Unplaced"/>
</dbReference>
<dbReference type="GO" id="GO:0005634">
    <property type="term" value="C:nucleus"/>
    <property type="evidence" value="ECO:0000318"/>
    <property type="project" value="GO_Central"/>
</dbReference>
<organism evidence="3 4">
    <name type="scientific">Nelumbo nucifera</name>
    <name type="common">Sacred lotus</name>
    <dbReference type="NCBI Taxonomy" id="4432"/>
    <lineage>
        <taxon>Eukaryota</taxon>
        <taxon>Viridiplantae</taxon>
        <taxon>Streptophyta</taxon>
        <taxon>Embryophyta</taxon>
        <taxon>Tracheophyta</taxon>
        <taxon>Spermatophyta</taxon>
        <taxon>Magnoliopsida</taxon>
        <taxon>Proteales</taxon>
        <taxon>Nelumbonaceae</taxon>
        <taxon>Nelumbo</taxon>
    </lineage>
</organism>
<name>A0A1U7Z759_NELNU</name>
<evidence type="ECO:0000313" key="3">
    <source>
        <dbReference type="Proteomes" id="UP000189703"/>
    </source>
</evidence>
<accession>A0A1U7Z759</accession>
<dbReference type="PANTHER" id="PTHR47290:SF4">
    <property type="entry name" value="RING FINGER PROTEIN"/>
    <property type="match status" value="1"/>
</dbReference>
<gene>
    <name evidence="4" type="primary">LOC104591821</name>
</gene>
<protein>
    <submittedName>
        <fullName evidence="4">Uncharacterized protein LOC104591821 isoform X1</fullName>
    </submittedName>
</protein>
<proteinExistence type="predicted"/>
<dbReference type="RefSeq" id="XP_010249167.1">
    <property type="nucleotide sequence ID" value="XM_010250865.2"/>
</dbReference>
<evidence type="ECO:0000313" key="4">
    <source>
        <dbReference type="RefSeq" id="XP_010249167.1"/>
    </source>
</evidence>
<dbReference type="AlphaFoldDB" id="A0A1U7Z759"/>
<dbReference type="eggNOG" id="KOG2660">
    <property type="taxonomic scope" value="Eukaryota"/>
</dbReference>
<sequence>MTMIPSQTLFNHQHYDGYGGGGGCRENCYTGSCVGLMSRISGYDPCNQACLGSESDLVVGQMAEDDSRTSSLNEAGSSSKDFQQDQRDEGWLQLGIGDYVTGRTEFKHNQMEPTTPTVRLVELDLLPPSGSGGGSSISSSTQQVKPLLNPFFHMNEFRGHRPSSSSGGTSIIGTPLFLPHPRTSLSFPQPEVPWGYRPNRWNPTASSSSCSPMLLPATYYARQFQQPALDVAGPSSDVRVVEAPPRTQSGVWFILQASQNQAREPFLPQIPKSYLRIKDGRMTVRLLMKYLVNKLKLENESEQVEITCRGQQLLPSLTLQHVRDNIWSSRDAFTLLSDSSTTDHVMILHYVLFIVKTGSAIK</sequence>
<dbReference type="OrthoDB" id="1932457at2759"/>
<feature type="region of interest" description="Disordered" evidence="1">
    <location>
        <begin position="62"/>
        <end position="87"/>
    </location>
</feature>
<evidence type="ECO:0000256" key="1">
    <source>
        <dbReference type="SAM" id="MobiDB-lite"/>
    </source>
</evidence>
<dbReference type="Pfam" id="PF16207">
    <property type="entry name" value="RAWUL"/>
    <property type="match status" value="1"/>
</dbReference>